<proteinExistence type="predicted"/>
<gene>
    <name evidence="2" type="ORF">AVEN_235946_1</name>
</gene>
<keyword evidence="3" id="KW-1185">Reference proteome</keyword>
<dbReference type="EMBL" id="BGPR01009792">
    <property type="protein sequence ID" value="GBN42313.1"/>
    <property type="molecule type" value="Genomic_DNA"/>
</dbReference>
<dbReference type="Gene3D" id="3.30.40.10">
    <property type="entry name" value="Zinc/RING finger domain, C3HC4 (zinc finger)"/>
    <property type="match status" value="1"/>
</dbReference>
<dbReference type="InterPro" id="IPR013083">
    <property type="entry name" value="Znf_RING/FYVE/PHD"/>
</dbReference>
<sequence length="114" mass="13158">MRAKMELKSEQEKREGGEKTHCIICAENFEEDWIQCRICGGWAHENCDDLGGNNLFYAPFQNFRTIPGRRRLTSYLYFNVQQAHIHGGSSVESDFEHGTLQARSRDLATRPPRP</sequence>
<dbReference type="OrthoDB" id="6115549at2759"/>
<evidence type="ECO:0000256" key="1">
    <source>
        <dbReference type="SAM" id="MobiDB-lite"/>
    </source>
</evidence>
<evidence type="ECO:0000313" key="3">
    <source>
        <dbReference type="Proteomes" id="UP000499080"/>
    </source>
</evidence>
<dbReference type="InterPro" id="IPR011011">
    <property type="entry name" value="Znf_FYVE_PHD"/>
</dbReference>
<name>A0A4Y2NTW9_ARAVE</name>
<protein>
    <submittedName>
        <fullName evidence="2">Uncharacterized protein</fullName>
    </submittedName>
</protein>
<evidence type="ECO:0000313" key="2">
    <source>
        <dbReference type="EMBL" id="GBN42313.1"/>
    </source>
</evidence>
<reference evidence="2 3" key="1">
    <citation type="journal article" date="2019" name="Sci. Rep.">
        <title>Orb-weaving spider Araneus ventricosus genome elucidates the spidroin gene catalogue.</title>
        <authorList>
            <person name="Kono N."/>
            <person name="Nakamura H."/>
            <person name="Ohtoshi R."/>
            <person name="Moran D.A.P."/>
            <person name="Shinohara A."/>
            <person name="Yoshida Y."/>
            <person name="Fujiwara M."/>
            <person name="Mori M."/>
            <person name="Tomita M."/>
            <person name="Arakawa K."/>
        </authorList>
    </citation>
    <scope>NUCLEOTIDE SEQUENCE [LARGE SCALE GENOMIC DNA]</scope>
</reference>
<accession>A0A4Y2NTW9</accession>
<feature type="region of interest" description="Disordered" evidence="1">
    <location>
        <begin position="89"/>
        <end position="114"/>
    </location>
</feature>
<dbReference type="AlphaFoldDB" id="A0A4Y2NTW9"/>
<dbReference type="SUPFAM" id="SSF57903">
    <property type="entry name" value="FYVE/PHD zinc finger"/>
    <property type="match status" value="1"/>
</dbReference>
<dbReference type="Proteomes" id="UP000499080">
    <property type="component" value="Unassembled WGS sequence"/>
</dbReference>
<comment type="caution">
    <text evidence="2">The sequence shown here is derived from an EMBL/GenBank/DDBJ whole genome shotgun (WGS) entry which is preliminary data.</text>
</comment>
<organism evidence="2 3">
    <name type="scientific">Araneus ventricosus</name>
    <name type="common">Orbweaver spider</name>
    <name type="synonym">Epeira ventricosa</name>
    <dbReference type="NCBI Taxonomy" id="182803"/>
    <lineage>
        <taxon>Eukaryota</taxon>
        <taxon>Metazoa</taxon>
        <taxon>Ecdysozoa</taxon>
        <taxon>Arthropoda</taxon>
        <taxon>Chelicerata</taxon>
        <taxon>Arachnida</taxon>
        <taxon>Araneae</taxon>
        <taxon>Araneomorphae</taxon>
        <taxon>Entelegynae</taxon>
        <taxon>Araneoidea</taxon>
        <taxon>Araneidae</taxon>
        <taxon>Araneus</taxon>
    </lineage>
</organism>